<name>A0ACB9IKS1_9ASTR</name>
<gene>
    <name evidence="1" type="ORF">L1987_24033</name>
</gene>
<organism evidence="1 2">
    <name type="scientific">Smallanthus sonchifolius</name>
    <dbReference type="NCBI Taxonomy" id="185202"/>
    <lineage>
        <taxon>Eukaryota</taxon>
        <taxon>Viridiplantae</taxon>
        <taxon>Streptophyta</taxon>
        <taxon>Embryophyta</taxon>
        <taxon>Tracheophyta</taxon>
        <taxon>Spermatophyta</taxon>
        <taxon>Magnoliopsida</taxon>
        <taxon>eudicotyledons</taxon>
        <taxon>Gunneridae</taxon>
        <taxon>Pentapetalae</taxon>
        <taxon>asterids</taxon>
        <taxon>campanulids</taxon>
        <taxon>Asterales</taxon>
        <taxon>Asteraceae</taxon>
        <taxon>Asteroideae</taxon>
        <taxon>Heliantheae alliance</taxon>
        <taxon>Millerieae</taxon>
        <taxon>Smallanthus</taxon>
    </lineage>
</organism>
<evidence type="ECO:0000313" key="2">
    <source>
        <dbReference type="Proteomes" id="UP001056120"/>
    </source>
</evidence>
<proteinExistence type="predicted"/>
<keyword evidence="2" id="KW-1185">Reference proteome</keyword>
<dbReference type="EMBL" id="CM042025">
    <property type="protein sequence ID" value="KAI3808091.1"/>
    <property type="molecule type" value="Genomic_DNA"/>
</dbReference>
<reference evidence="2" key="1">
    <citation type="journal article" date="2022" name="Mol. Ecol. Resour.">
        <title>The genomes of chicory, endive, great burdock and yacon provide insights into Asteraceae palaeo-polyploidization history and plant inulin production.</title>
        <authorList>
            <person name="Fan W."/>
            <person name="Wang S."/>
            <person name="Wang H."/>
            <person name="Wang A."/>
            <person name="Jiang F."/>
            <person name="Liu H."/>
            <person name="Zhao H."/>
            <person name="Xu D."/>
            <person name="Zhang Y."/>
        </authorList>
    </citation>
    <scope>NUCLEOTIDE SEQUENCE [LARGE SCALE GENOMIC DNA]</scope>
    <source>
        <strain evidence="2">cv. Yunnan</strain>
    </source>
</reference>
<dbReference type="Proteomes" id="UP001056120">
    <property type="component" value="Linkage Group LG08"/>
</dbReference>
<comment type="caution">
    <text evidence="1">The sequence shown here is derived from an EMBL/GenBank/DDBJ whole genome shotgun (WGS) entry which is preliminary data.</text>
</comment>
<reference evidence="1 2" key="2">
    <citation type="journal article" date="2022" name="Mol. Ecol. Resour.">
        <title>The genomes of chicory, endive, great burdock and yacon provide insights into Asteraceae paleo-polyploidization history and plant inulin production.</title>
        <authorList>
            <person name="Fan W."/>
            <person name="Wang S."/>
            <person name="Wang H."/>
            <person name="Wang A."/>
            <person name="Jiang F."/>
            <person name="Liu H."/>
            <person name="Zhao H."/>
            <person name="Xu D."/>
            <person name="Zhang Y."/>
        </authorList>
    </citation>
    <scope>NUCLEOTIDE SEQUENCE [LARGE SCALE GENOMIC DNA]</scope>
    <source>
        <strain evidence="2">cv. Yunnan</strain>
        <tissue evidence="1">Leaves</tissue>
    </source>
</reference>
<protein>
    <submittedName>
        <fullName evidence="1">Uncharacterized protein</fullName>
    </submittedName>
</protein>
<accession>A0ACB9IKS1</accession>
<evidence type="ECO:0000313" key="1">
    <source>
        <dbReference type="EMBL" id="KAI3808091.1"/>
    </source>
</evidence>
<sequence length="189" mass="21253">MITQKNLNSVVVDYCIRIPIYLIDRLRRAVMDATTIAGLRNLHLVNKRKNKQLNVAFVDIGQLACRYEAVKKEFEIHVKRSIKYVEAIIPVISVKVAPPLPTKPMTESALTIPLPYQKTTSFTNVSVPVSKFLMLRDVAVENLKISHDDTGSHGLEPVKGSCSDSTFVPTLKFRDLELKSIQLFQFAAN</sequence>